<evidence type="ECO:0000313" key="1">
    <source>
        <dbReference type="EMBL" id="NOU69284.1"/>
    </source>
</evidence>
<sequence length="166" mass="18935">MKIFKCIDPEDLIKDYFSRGSKCPQTYDEYLNSDLFILGHCTSSTLLDSILMYGLLPDEKKEREYDDGVASDKESVYLSTIIDRYYFKRAVNKFAGEGILIVVKVCKANLYPDEAVMLLNNATKDLDLELYKSISSGQCKHKGPIPISHFEGIYNSVGDLIWKKNH</sequence>
<evidence type="ECO:0000313" key="2">
    <source>
        <dbReference type="Proteomes" id="UP000653578"/>
    </source>
</evidence>
<keyword evidence="2" id="KW-1185">Reference proteome</keyword>
<protein>
    <submittedName>
        <fullName evidence="1">Uncharacterized protein</fullName>
    </submittedName>
</protein>
<dbReference type="RefSeq" id="WP_171637498.1">
    <property type="nucleotide sequence ID" value="NZ_WHNY01000090.1"/>
</dbReference>
<reference evidence="1 2" key="1">
    <citation type="submission" date="2019-10" db="EMBL/GenBank/DDBJ databases">
        <title>Description of Paenibacillus humi sp. nov.</title>
        <authorList>
            <person name="Carlier A."/>
            <person name="Qi S."/>
        </authorList>
    </citation>
    <scope>NUCLEOTIDE SEQUENCE [LARGE SCALE GENOMIC DNA]</scope>
    <source>
        <strain evidence="1 2">LMG 31461</strain>
    </source>
</reference>
<proteinExistence type="predicted"/>
<name>A0ABX1XLH3_9BACL</name>
<organism evidence="1 2">
    <name type="scientific">Paenibacillus plantarum</name>
    <dbReference type="NCBI Taxonomy" id="2654975"/>
    <lineage>
        <taxon>Bacteria</taxon>
        <taxon>Bacillati</taxon>
        <taxon>Bacillota</taxon>
        <taxon>Bacilli</taxon>
        <taxon>Bacillales</taxon>
        <taxon>Paenibacillaceae</taxon>
        <taxon>Paenibacillus</taxon>
    </lineage>
</organism>
<dbReference type="EMBL" id="WHNY01000090">
    <property type="protein sequence ID" value="NOU69284.1"/>
    <property type="molecule type" value="Genomic_DNA"/>
</dbReference>
<gene>
    <name evidence="1" type="ORF">GC096_35285</name>
</gene>
<accession>A0ABX1XLH3</accession>
<dbReference type="Proteomes" id="UP000653578">
    <property type="component" value="Unassembled WGS sequence"/>
</dbReference>
<comment type="caution">
    <text evidence="1">The sequence shown here is derived from an EMBL/GenBank/DDBJ whole genome shotgun (WGS) entry which is preliminary data.</text>
</comment>